<dbReference type="InterPro" id="IPR002549">
    <property type="entry name" value="AI-2E-like"/>
</dbReference>
<dbReference type="AlphaFoldDB" id="A0A398BVU4"/>
<evidence type="ECO:0000256" key="4">
    <source>
        <dbReference type="ARBA" id="ARBA00022989"/>
    </source>
</evidence>
<gene>
    <name evidence="7" type="ORF">D2N39_13905</name>
</gene>
<sequence length="360" mass="38626">MMTKRIETRPLAVITAFAAVGLFALVVWMLYIAQGVLVPLAFATVVAFVLWTVVDWMSRVPGLRQLPLILRHGTVLALFVVAIFLLISTLRSNGEVLVQRLPAYSSNILGLVAELDAKFEIDKHIPGGLSKIVTSNVDLQGVARQSLGALGSLGGLIVLILLYTSFLMLEYTGFVKKLHMAYPQGDRASQLIALSTDINSRIGGFLAVKTVINIILGALSYFGLKIMGIELAGFWAIYIGVLNYTPYLGSAAGVVAPSLMALAQTGDLKHAFLTMAILSALQFIIGSLIEPHVMGRRINLSPMMVLVSLASWYSLWGLPGAVLAVPMTVIILAVLGAIPFTRPAAILLSNDGRIGEGRSK</sequence>
<organism evidence="7 8">
    <name type="scientific">Gemmobacter lutimaris</name>
    <dbReference type="NCBI Taxonomy" id="2306023"/>
    <lineage>
        <taxon>Bacteria</taxon>
        <taxon>Pseudomonadati</taxon>
        <taxon>Pseudomonadota</taxon>
        <taxon>Alphaproteobacteria</taxon>
        <taxon>Rhodobacterales</taxon>
        <taxon>Paracoccaceae</taxon>
        <taxon>Gemmobacter</taxon>
    </lineage>
</organism>
<keyword evidence="8" id="KW-1185">Reference proteome</keyword>
<keyword evidence="4 6" id="KW-1133">Transmembrane helix</keyword>
<dbReference type="PANTHER" id="PTHR21716">
    <property type="entry name" value="TRANSMEMBRANE PROTEIN"/>
    <property type="match status" value="1"/>
</dbReference>
<evidence type="ECO:0000256" key="5">
    <source>
        <dbReference type="ARBA" id="ARBA00023136"/>
    </source>
</evidence>
<evidence type="ECO:0000256" key="2">
    <source>
        <dbReference type="ARBA" id="ARBA00009773"/>
    </source>
</evidence>
<dbReference type="EMBL" id="QXXQ01000007">
    <property type="protein sequence ID" value="RID91336.1"/>
    <property type="molecule type" value="Genomic_DNA"/>
</dbReference>
<dbReference type="PANTHER" id="PTHR21716:SF64">
    <property type="entry name" value="AI-2 TRANSPORT PROTEIN TQSA"/>
    <property type="match status" value="1"/>
</dbReference>
<name>A0A398BVU4_9RHOB</name>
<dbReference type="GO" id="GO:0055085">
    <property type="term" value="P:transmembrane transport"/>
    <property type="evidence" value="ECO:0007669"/>
    <property type="project" value="TreeGrafter"/>
</dbReference>
<evidence type="ECO:0000313" key="8">
    <source>
        <dbReference type="Proteomes" id="UP000266649"/>
    </source>
</evidence>
<proteinExistence type="inferred from homology"/>
<comment type="subcellular location">
    <subcellularLocation>
        <location evidence="1">Membrane</location>
        <topology evidence="1">Multi-pass membrane protein</topology>
    </subcellularLocation>
</comment>
<feature type="transmembrane region" description="Helical" evidence="6">
    <location>
        <begin position="270"/>
        <end position="289"/>
    </location>
</feature>
<dbReference type="GO" id="GO:0016020">
    <property type="term" value="C:membrane"/>
    <property type="evidence" value="ECO:0007669"/>
    <property type="project" value="UniProtKB-SubCell"/>
</dbReference>
<feature type="transmembrane region" description="Helical" evidence="6">
    <location>
        <begin position="147"/>
        <end position="169"/>
    </location>
</feature>
<protein>
    <submittedName>
        <fullName evidence="7">AI-2E family transporter</fullName>
    </submittedName>
</protein>
<evidence type="ECO:0000256" key="1">
    <source>
        <dbReference type="ARBA" id="ARBA00004141"/>
    </source>
</evidence>
<feature type="transmembrane region" description="Helical" evidence="6">
    <location>
        <begin position="211"/>
        <end position="238"/>
    </location>
</feature>
<feature type="transmembrane region" description="Helical" evidence="6">
    <location>
        <begin position="309"/>
        <end position="338"/>
    </location>
</feature>
<evidence type="ECO:0000256" key="3">
    <source>
        <dbReference type="ARBA" id="ARBA00022692"/>
    </source>
</evidence>
<feature type="transmembrane region" description="Helical" evidence="6">
    <location>
        <begin position="12"/>
        <end position="31"/>
    </location>
</feature>
<evidence type="ECO:0000313" key="7">
    <source>
        <dbReference type="EMBL" id="RID91336.1"/>
    </source>
</evidence>
<keyword evidence="5 6" id="KW-0472">Membrane</keyword>
<comment type="caution">
    <text evidence="7">The sequence shown here is derived from an EMBL/GenBank/DDBJ whole genome shotgun (WGS) entry which is preliminary data.</text>
</comment>
<keyword evidence="3 6" id="KW-0812">Transmembrane</keyword>
<evidence type="ECO:0000256" key="6">
    <source>
        <dbReference type="SAM" id="Phobius"/>
    </source>
</evidence>
<reference evidence="7 8" key="1">
    <citation type="submission" date="2018-09" db="EMBL/GenBank/DDBJ databases">
        <title>Gemmobacter lutimaris sp. nov., a marine bacterium isolated from tidal flat.</title>
        <authorList>
            <person name="Lee D.W."/>
            <person name="Yoo Y."/>
            <person name="Kim J.-J."/>
            <person name="Kim B.S."/>
        </authorList>
    </citation>
    <scope>NUCLEOTIDE SEQUENCE [LARGE SCALE GENOMIC DNA]</scope>
    <source>
        <strain evidence="7 8">YJ-T1-11</strain>
    </source>
</reference>
<dbReference type="Proteomes" id="UP000266649">
    <property type="component" value="Unassembled WGS sequence"/>
</dbReference>
<feature type="transmembrane region" description="Helical" evidence="6">
    <location>
        <begin position="37"/>
        <end position="56"/>
    </location>
</feature>
<feature type="transmembrane region" description="Helical" evidence="6">
    <location>
        <begin position="68"/>
        <end position="87"/>
    </location>
</feature>
<comment type="similarity">
    <text evidence="2">Belongs to the autoinducer-2 exporter (AI-2E) (TC 2.A.86) family.</text>
</comment>
<dbReference type="Pfam" id="PF01594">
    <property type="entry name" value="AI-2E_transport"/>
    <property type="match status" value="1"/>
</dbReference>
<accession>A0A398BVU4</accession>